<name>A0A914QC90_9BILA</name>
<organism evidence="2 3">
    <name type="scientific">Panagrolaimus davidi</name>
    <dbReference type="NCBI Taxonomy" id="227884"/>
    <lineage>
        <taxon>Eukaryota</taxon>
        <taxon>Metazoa</taxon>
        <taxon>Ecdysozoa</taxon>
        <taxon>Nematoda</taxon>
        <taxon>Chromadorea</taxon>
        <taxon>Rhabditida</taxon>
        <taxon>Tylenchina</taxon>
        <taxon>Panagrolaimomorpha</taxon>
        <taxon>Panagrolaimoidea</taxon>
        <taxon>Panagrolaimidae</taxon>
        <taxon>Panagrolaimus</taxon>
    </lineage>
</organism>
<sequence>MPQIPFALRWVIHENLLIPLKDSEYGRLDSNFVSNIPGFEYKMRIYPNGNNVEQNRGKSCLFLHLDLKNVKKVETDYTVLIESANYSFTKRRTFEESTGWGPTVADAKDFFDPEKKFIVDGKCTINVFGTFKFETDEESICDFEQQKWDGGELGDELWEEEEDKDFIIVHKCVLRAKSNVFRAMFNSKMKESIENKVEIKDFSFTVVKTGIKMIYNCNFETSLSIDDLMKLLQFFDKYNIQSLKDKIEFHLIAQISAANVCRLTNASILSNSPKLKDKCIEFIMAAMASKIAISEIEILDKDIALKIFRNSFFNIVETQ</sequence>
<proteinExistence type="predicted"/>
<dbReference type="CDD" id="cd00121">
    <property type="entry name" value="MATH"/>
    <property type="match status" value="1"/>
</dbReference>
<evidence type="ECO:0000259" key="1">
    <source>
        <dbReference type="PROSITE" id="PS50097"/>
    </source>
</evidence>
<dbReference type="Gene3D" id="2.60.210.10">
    <property type="entry name" value="Apoptosis, Tumor Necrosis Factor Receptor Associated Protein 2, Chain A"/>
    <property type="match status" value="1"/>
</dbReference>
<dbReference type="InterPro" id="IPR002083">
    <property type="entry name" value="MATH/TRAF_dom"/>
</dbReference>
<dbReference type="Pfam" id="PF00651">
    <property type="entry name" value="BTB"/>
    <property type="match status" value="1"/>
</dbReference>
<evidence type="ECO:0000313" key="3">
    <source>
        <dbReference type="WBParaSite" id="PDA_v2.g26916.t1"/>
    </source>
</evidence>
<dbReference type="InterPro" id="IPR008974">
    <property type="entry name" value="TRAF-like"/>
</dbReference>
<dbReference type="CDD" id="cd18186">
    <property type="entry name" value="BTB_POZ_ZBTB_KLHL-like"/>
    <property type="match status" value="1"/>
</dbReference>
<dbReference type="SMART" id="SM00225">
    <property type="entry name" value="BTB"/>
    <property type="match status" value="1"/>
</dbReference>
<dbReference type="GO" id="GO:0030163">
    <property type="term" value="P:protein catabolic process"/>
    <property type="evidence" value="ECO:0007669"/>
    <property type="project" value="UniProtKB-ARBA"/>
</dbReference>
<protein>
    <submittedName>
        <fullName evidence="3">BTB domain-containing protein</fullName>
    </submittedName>
</protein>
<accession>A0A914QC90</accession>
<dbReference type="InterPro" id="IPR011333">
    <property type="entry name" value="SKP1/BTB/POZ_sf"/>
</dbReference>
<dbReference type="SUPFAM" id="SSF49599">
    <property type="entry name" value="TRAF domain-like"/>
    <property type="match status" value="1"/>
</dbReference>
<dbReference type="Proteomes" id="UP000887578">
    <property type="component" value="Unplaced"/>
</dbReference>
<evidence type="ECO:0000313" key="2">
    <source>
        <dbReference type="Proteomes" id="UP000887578"/>
    </source>
</evidence>
<keyword evidence="2" id="KW-1185">Reference proteome</keyword>
<feature type="domain" description="BTB" evidence="1">
    <location>
        <begin position="167"/>
        <end position="223"/>
    </location>
</feature>
<reference evidence="3" key="1">
    <citation type="submission" date="2022-11" db="UniProtKB">
        <authorList>
            <consortium name="WormBaseParasite"/>
        </authorList>
    </citation>
    <scope>IDENTIFICATION</scope>
</reference>
<dbReference type="WBParaSite" id="PDA_v2.g26916.t1">
    <property type="protein sequence ID" value="PDA_v2.g26916.t1"/>
    <property type="gene ID" value="PDA_v2.g26916"/>
</dbReference>
<dbReference type="PROSITE" id="PS50097">
    <property type="entry name" value="BTB"/>
    <property type="match status" value="1"/>
</dbReference>
<dbReference type="PANTHER" id="PTHR24413">
    <property type="entry name" value="SPECKLE-TYPE POZ PROTEIN"/>
    <property type="match status" value="1"/>
</dbReference>
<dbReference type="InterPro" id="IPR000210">
    <property type="entry name" value="BTB/POZ_dom"/>
</dbReference>
<dbReference type="Gene3D" id="3.30.710.10">
    <property type="entry name" value="Potassium Channel Kv1.1, Chain A"/>
    <property type="match status" value="1"/>
</dbReference>
<dbReference type="AlphaFoldDB" id="A0A914QC90"/>
<dbReference type="SUPFAM" id="SSF54695">
    <property type="entry name" value="POZ domain"/>
    <property type="match status" value="1"/>
</dbReference>